<evidence type="ECO:0000313" key="7">
    <source>
        <dbReference type="Proteomes" id="UP000238823"/>
    </source>
</evidence>
<dbReference type="EMBL" id="PVNL01000041">
    <property type="protein sequence ID" value="PRQ08541.1"/>
    <property type="molecule type" value="Genomic_DNA"/>
</dbReference>
<keyword evidence="2 4" id="KW-0238">DNA-binding</keyword>
<dbReference type="InterPro" id="IPR001647">
    <property type="entry name" value="HTH_TetR"/>
</dbReference>
<name>A0A2S9YTV0_9BACT</name>
<dbReference type="Pfam" id="PF02909">
    <property type="entry name" value="TetR_C_1"/>
    <property type="match status" value="1"/>
</dbReference>
<evidence type="ECO:0000256" key="3">
    <source>
        <dbReference type="ARBA" id="ARBA00023163"/>
    </source>
</evidence>
<dbReference type="GO" id="GO:0045892">
    <property type="term" value="P:negative regulation of DNA-templated transcription"/>
    <property type="evidence" value="ECO:0007669"/>
    <property type="project" value="InterPro"/>
</dbReference>
<keyword evidence="3" id="KW-0804">Transcription</keyword>
<dbReference type="AlphaFoldDB" id="A0A2S9YTV0"/>
<sequence length="258" mass="27543">MMSPVAGKRDPSTEAVRTLRSLWRATPSVRPGPTSALSLDALVTTAIAIADTEGLAKLSIRRVATELGISPMSVYTHVATKAELLELMTDTAHGELADPGPVAERWQDRIAEIARTNLDLLIRHPWLVEQPPGRPPLGPGTTGKYERELTALDGLGLDDITLDAALSFVLGFVRGAARDRIAAQNTVADSETDEQWWAARAATLAELMPAEDYPLAVRVGSAAGAAQDAAWDPLAAFEFGLARVIDGLAPLLDQHGDR</sequence>
<protein>
    <submittedName>
        <fullName evidence="6">Tetracycline repressor protein class E</fullName>
    </submittedName>
</protein>
<dbReference type="Proteomes" id="UP000238823">
    <property type="component" value="Unassembled WGS sequence"/>
</dbReference>
<evidence type="ECO:0000256" key="4">
    <source>
        <dbReference type="PROSITE-ProRule" id="PRU00335"/>
    </source>
</evidence>
<keyword evidence="1" id="KW-0805">Transcription regulation</keyword>
<gene>
    <name evidence="6" type="primary">tetR</name>
    <name evidence="6" type="ORF">ENSA7_18270</name>
</gene>
<dbReference type="InterPro" id="IPR009057">
    <property type="entry name" value="Homeodomain-like_sf"/>
</dbReference>
<proteinExistence type="predicted"/>
<evidence type="ECO:0000259" key="5">
    <source>
        <dbReference type="PROSITE" id="PS50977"/>
    </source>
</evidence>
<evidence type="ECO:0000256" key="2">
    <source>
        <dbReference type="ARBA" id="ARBA00023125"/>
    </source>
</evidence>
<dbReference type="PROSITE" id="PS50977">
    <property type="entry name" value="HTH_TETR_2"/>
    <property type="match status" value="1"/>
</dbReference>
<comment type="caution">
    <text evidence="6">The sequence shown here is derived from an EMBL/GenBank/DDBJ whole genome shotgun (WGS) entry which is preliminary data.</text>
</comment>
<reference evidence="6 7" key="1">
    <citation type="submission" date="2018-03" db="EMBL/GenBank/DDBJ databases">
        <title>Draft Genome Sequences of the Obligatory Marine Myxobacteria Enhygromyxa salina SWB007.</title>
        <authorList>
            <person name="Poehlein A."/>
            <person name="Moghaddam J.A."/>
            <person name="Harms H."/>
            <person name="Alanjari M."/>
            <person name="Koenig G.M."/>
            <person name="Daniel R."/>
            <person name="Schaeberle T.F."/>
        </authorList>
    </citation>
    <scope>NUCLEOTIDE SEQUENCE [LARGE SCALE GENOMIC DNA]</scope>
    <source>
        <strain evidence="6 7">SWB007</strain>
    </source>
</reference>
<feature type="domain" description="HTH tetR-type" evidence="5">
    <location>
        <begin position="36"/>
        <end position="96"/>
    </location>
</feature>
<dbReference type="InterPro" id="IPR036271">
    <property type="entry name" value="Tet_transcr_reg_TetR-rel_C_sf"/>
</dbReference>
<dbReference type="Gene3D" id="1.10.10.60">
    <property type="entry name" value="Homeodomain-like"/>
    <property type="match status" value="1"/>
</dbReference>
<dbReference type="InterPro" id="IPR004111">
    <property type="entry name" value="Repressor_TetR_C"/>
</dbReference>
<evidence type="ECO:0000256" key="1">
    <source>
        <dbReference type="ARBA" id="ARBA00023015"/>
    </source>
</evidence>
<organism evidence="6 7">
    <name type="scientific">Enhygromyxa salina</name>
    <dbReference type="NCBI Taxonomy" id="215803"/>
    <lineage>
        <taxon>Bacteria</taxon>
        <taxon>Pseudomonadati</taxon>
        <taxon>Myxococcota</taxon>
        <taxon>Polyangia</taxon>
        <taxon>Nannocystales</taxon>
        <taxon>Nannocystaceae</taxon>
        <taxon>Enhygromyxa</taxon>
    </lineage>
</organism>
<accession>A0A2S9YTV0</accession>
<feature type="DNA-binding region" description="H-T-H motif" evidence="4">
    <location>
        <begin position="59"/>
        <end position="78"/>
    </location>
</feature>
<dbReference type="GO" id="GO:0003677">
    <property type="term" value="F:DNA binding"/>
    <property type="evidence" value="ECO:0007669"/>
    <property type="project" value="UniProtKB-UniRule"/>
</dbReference>
<dbReference type="SUPFAM" id="SSF48498">
    <property type="entry name" value="Tetracyclin repressor-like, C-terminal domain"/>
    <property type="match status" value="1"/>
</dbReference>
<dbReference type="Gene3D" id="1.10.357.10">
    <property type="entry name" value="Tetracycline Repressor, domain 2"/>
    <property type="match status" value="1"/>
</dbReference>
<evidence type="ECO:0000313" key="6">
    <source>
        <dbReference type="EMBL" id="PRQ08541.1"/>
    </source>
</evidence>
<dbReference type="SUPFAM" id="SSF46689">
    <property type="entry name" value="Homeodomain-like"/>
    <property type="match status" value="1"/>
</dbReference>